<name>A0AAP2DV96_9BACT</name>
<sequence>MIKVGFCVSYDWEMLKRSLPRVYAHADRICFSLDKNRASWNRQHYTFDEVAFATWLAQADPDKKVDLYEDDFSIDGLSPMQNDSRQRMLMAQRLGEGGWHVQVDSDEYFLDFGSFTRQLKKINPNPTGREKPINVCVCWVPLIRRVPNGYIYVDFKDQVPEVVPVATTLPQYERARHSGHFNILTSHYVIHETWARSEDELWFKMNNWGHVGDELVERNARQSYYNLWKVLDEYNYQYLSNFHPAQATVWPTLGFCPGKSVEEFMENYKPPVFPLSPLRLAMRNNRNVARIKALYSKLFS</sequence>
<gene>
    <name evidence="1" type="ORF">KK062_07545</name>
</gene>
<dbReference type="Proteomes" id="UP001319080">
    <property type="component" value="Unassembled WGS sequence"/>
</dbReference>
<proteinExistence type="predicted"/>
<accession>A0AAP2DV96</accession>
<comment type="caution">
    <text evidence="1">The sequence shown here is derived from an EMBL/GenBank/DDBJ whole genome shotgun (WGS) entry which is preliminary data.</text>
</comment>
<evidence type="ECO:0000313" key="2">
    <source>
        <dbReference type="Proteomes" id="UP001319080"/>
    </source>
</evidence>
<dbReference type="AlphaFoldDB" id="A0AAP2DV96"/>
<protein>
    <submittedName>
        <fullName evidence="1">Uncharacterized protein</fullName>
    </submittedName>
</protein>
<organism evidence="1 2">
    <name type="scientific">Dawidia cretensis</name>
    <dbReference type="NCBI Taxonomy" id="2782350"/>
    <lineage>
        <taxon>Bacteria</taxon>
        <taxon>Pseudomonadati</taxon>
        <taxon>Bacteroidota</taxon>
        <taxon>Cytophagia</taxon>
        <taxon>Cytophagales</taxon>
        <taxon>Chryseotaleaceae</taxon>
        <taxon>Dawidia</taxon>
    </lineage>
</organism>
<dbReference type="EMBL" id="JAHESE010000005">
    <property type="protein sequence ID" value="MBT1708070.1"/>
    <property type="molecule type" value="Genomic_DNA"/>
</dbReference>
<reference evidence="1 2" key="1">
    <citation type="submission" date="2021-05" db="EMBL/GenBank/DDBJ databases">
        <title>A Polyphasic approach of four new species of the genus Ohtaekwangia: Ohtaekwangia histidinii sp. nov., Ohtaekwangia cretensis sp. nov., Ohtaekwangia indiensis sp. nov., Ohtaekwangia reichenbachii sp. nov. from diverse environment.</title>
        <authorList>
            <person name="Octaviana S."/>
        </authorList>
    </citation>
    <scope>NUCLEOTIDE SEQUENCE [LARGE SCALE GENOMIC DNA]</scope>
    <source>
        <strain evidence="1 2">PWU5</strain>
    </source>
</reference>
<dbReference type="RefSeq" id="WP_254083661.1">
    <property type="nucleotide sequence ID" value="NZ_JAHESE010000005.1"/>
</dbReference>
<keyword evidence="2" id="KW-1185">Reference proteome</keyword>
<evidence type="ECO:0000313" key="1">
    <source>
        <dbReference type="EMBL" id="MBT1708070.1"/>
    </source>
</evidence>